<dbReference type="InterPro" id="IPR036390">
    <property type="entry name" value="WH_DNA-bd_sf"/>
</dbReference>
<dbReference type="Gene3D" id="1.10.10.10">
    <property type="entry name" value="Winged helix-like DNA-binding domain superfamily/Winged helix DNA-binding domain"/>
    <property type="match status" value="1"/>
</dbReference>
<dbReference type="SUPFAM" id="SSF46785">
    <property type="entry name" value="Winged helix' DNA-binding domain"/>
    <property type="match status" value="1"/>
</dbReference>
<protein>
    <recommendedName>
        <fullName evidence="3">HTH gntR-type domain-containing protein</fullName>
    </recommendedName>
</protein>
<dbReference type="EMBL" id="CP062222">
    <property type="protein sequence ID" value="QTC90313.1"/>
    <property type="molecule type" value="Genomic_DNA"/>
</dbReference>
<evidence type="ECO:0000313" key="2">
    <source>
        <dbReference type="Proteomes" id="UP000663918"/>
    </source>
</evidence>
<gene>
    <name evidence="1" type="ORF">IFJ75_13645</name>
</gene>
<keyword evidence="2" id="KW-1185">Reference proteome</keyword>
<dbReference type="AlphaFoldDB" id="A0A975BYX2"/>
<dbReference type="RefSeq" id="WP_207868732.1">
    <property type="nucleotide sequence ID" value="NZ_CP062222.1"/>
</dbReference>
<name>A0A975BYX2_9CAUL</name>
<reference evidence="1" key="1">
    <citation type="submission" date="2020-09" db="EMBL/GenBank/DDBJ databases">
        <title>Brevundimonas sp. LVF2 isolated from a puddle in Goettingen, Germany.</title>
        <authorList>
            <person name="Friedrich I."/>
            <person name="Klassen A."/>
            <person name="Hannes N."/>
            <person name="Schneider D."/>
            <person name="Hertel R."/>
            <person name="Daniel R."/>
        </authorList>
    </citation>
    <scope>NUCLEOTIDE SEQUENCE</scope>
    <source>
        <strain evidence="1">LVF2</strain>
    </source>
</reference>
<proteinExistence type="predicted"/>
<dbReference type="Proteomes" id="UP000663918">
    <property type="component" value="Chromosome"/>
</dbReference>
<evidence type="ECO:0008006" key="3">
    <source>
        <dbReference type="Google" id="ProtNLM"/>
    </source>
</evidence>
<dbReference type="InterPro" id="IPR036388">
    <property type="entry name" value="WH-like_DNA-bd_sf"/>
</dbReference>
<accession>A0A975BYX2</accession>
<sequence>MARNRDPFSLALQTLRQQAVDGVFAPDRAIVILDAAHGLRLSTTPVREALAWLGGEGMVERSPNGGYTGLRQDAASVRGRYRLRLALLKAALAENEQALKGWVPPSGASLADLLSTIVRLGGDEVLWRAYDRVARQLVWLEAAEVEAIPELDGELDILRQRLEGEPSEFLAALDRLHRKLAGRAAAILLAAQRPNARINPGGVS</sequence>
<dbReference type="KEGG" id="bgoe:IFJ75_13645"/>
<organism evidence="1 2">
    <name type="scientific">Brevundimonas goettingensis</name>
    <dbReference type="NCBI Taxonomy" id="2774190"/>
    <lineage>
        <taxon>Bacteria</taxon>
        <taxon>Pseudomonadati</taxon>
        <taxon>Pseudomonadota</taxon>
        <taxon>Alphaproteobacteria</taxon>
        <taxon>Caulobacterales</taxon>
        <taxon>Caulobacteraceae</taxon>
        <taxon>Brevundimonas</taxon>
    </lineage>
</organism>
<evidence type="ECO:0000313" key="1">
    <source>
        <dbReference type="EMBL" id="QTC90313.1"/>
    </source>
</evidence>